<dbReference type="InterPro" id="IPR001959">
    <property type="entry name" value="Transposase"/>
</dbReference>
<evidence type="ECO:0000256" key="3">
    <source>
        <dbReference type="ARBA" id="ARBA00023125"/>
    </source>
</evidence>
<feature type="domain" description="Probable transposase IS891/IS1136/IS1341" evidence="5">
    <location>
        <begin position="205"/>
        <end position="314"/>
    </location>
</feature>
<organism evidence="6 7">
    <name type="scientific">Hyella patelloides LEGE 07179</name>
    <dbReference type="NCBI Taxonomy" id="945734"/>
    <lineage>
        <taxon>Bacteria</taxon>
        <taxon>Bacillati</taxon>
        <taxon>Cyanobacteriota</taxon>
        <taxon>Cyanophyceae</taxon>
        <taxon>Pleurocapsales</taxon>
        <taxon>Hyellaceae</taxon>
        <taxon>Hyella</taxon>
    </lineage>
</organism>
<evidence type="ECO:0000256" key="4">
    <source>
        <dbReference type="ARBA" id="ARBA00023172"/>
    </source>
</evidence>
<reference evidence="6 7" key="1">
    <citation type="submission" date="2019-01" db="EMBL/GenBank/DDBJ databases">
        <authorList>
            <person name="Brito A."/>
        </authorList>
    </citation>
    <scope>NUCLEOTIDE SEQUENCE [LARGE SCALE GENOMIC DNA]</scope>
    <source>
        <strain evidence="6">1</strain>
    </source>
</reference>
<keyword evidence="4" id="KW-0233">DNA recombination</keyword>
<accession>A0A563VKZ6</accession>
<gene>
    <name evidence="6" type="ORF">H1P_1330011</name>
</gene>
<dbReference type="GO" id="GO:0006310">
    <property type="term" value="P:DNA recombination"/>
    <property type="evidence" value="ECO:0007669"/>
    <property type="project" value="UniProtKB-KW"/>
</dbReference>
<evidence type="ECO:0000313" key="6">
    <source>
        <dbReference type="EMBL" id="VEP12092.1"/>
    </source>
</evidence>
<keyword evidence="2" id="KW-0815">Transposition</keyword>
<dbReference type="Pfam" id="PF01385">
    <property type="entry name" value="OrfB_IS605"/>
    <property type="match status" value="1"/>
</dbReference>
<dbReference type="NCBIfam" id="TIGR01766">
    <property type="entry name" value="IS200/IS605 family accessory protein TnpB-like domain"/>
    <property type="match status" value="1"/>
</dbReference>
<protein>
    <submittedName>
        <fullName evidence="6">Transposase</fullName>
    </submittedName>
</protein>
<dbReference type="EMBL" id="CAACVJ010000039">
    <property type="protein sequence ID" value="VEP12092.1"/>
    <property type="molecule type" value="Genomic_DNA"/>
</dbReference>
<keyword evidence="7" id="KW-1185">Reference proteome</keyword>
<evidence type="ECO:0000256" key="2">
    <source>
        <dbReference type="ARBA" id="ARBA00022578"/>
    </source>
</evidence>
<dbReference type="OrthoDB" id="446094at2"/>
<dbReference type="Proteomes" id="UP000320055">
    <property type="component" value="Unassembled WGS sequence"/>
</dbReference>
<dbReference type="InterPro" id="IPR010095">
    <property type="entry name" value="Cas12f1-like_TNB"/>
</dbReference>
<dbReference type="AlphaFoldDB" id="A0A563VKZ6"/>
<proteinExistence type="inferred from homology"/>
<dbReference type="GO" id="GO:0032196">
    <property type="term" value="P:transposition"/>
    <property type="evidence" value="ECO:0007669"/>
    <property type="project" value="UniProtKB-KW"/>
</dbReference>
<comment type="similarity">
    <text evidence="1">In the C-terminal section; belongs to the transposase 35 family.</text>
</comment>
<evidence type="ECO:0000259" key="5">
    <source>
        <dbReference type="Pfam" id="PF01385"/>
    </source>
</evidence>
<dbReference type="GO" id="GO:0003677">
    <property type="term" value="F:DNA binding"/>
    <property type="evidence" value="ECO:0007669"/>
    <property type="project" value="UniProtKB-KW"/>
</dbReference>
<evidence type="ECO:0000313" key="7">
    <source>
        <dbReference type="Proteomes" id="UP000320055"/>
    </source>
</evidence>
<name>A0A563VKZ6_9CYAN</name>
<sequence length="451" mass="51767">MVQPNIRSEKWSIVATSHQRKLLEKTVCEFRCKVRGLVGVIYTHWSSVGLLDAKSQIPAVEKLIHQTAKNPNPKYQYFNSRFHKFPSYYRRGAIQFAIGQVSSFVTRYRMWQSGMRNRFDALPPRLNADCGAYPPLYKGQCIKFAEDLKSTAIKVFTGTDWVWITVGLTGHRQRHLDLANKRKSPYLVINQKGCHLSVPFQCKRTKLPEAQSVLAVDLGINTTATVSVVNYDGTVSHREFIHHGRDIDRRDKRLKRISKKASLTGKLHKGFCRSLYRKANNINREIGQKVSSRLVKIARQYGVKYIVFEYLKGWRPKGGKKRSTLKQRFHGWLHRRIVNLTEMKWSELGGKVVFVNPRGTSSHAYDGSGKLRRNQENYEIAVFASGKQYNCDLSASYNIGARFIYQLMSRNGSQDKKGQNSCLSPRSRVTLSMLWRLLPSSIVEQDTTSSR</sequence>
<keyword evidence="3" id="KW-0238">DNA-binding</keyword>
<evidence type="ECO:0000256" key="1">
    <source>
        <dbReference type="ARBA" id="ARBA00008761"/>
    </source>
</evidence>